<dbReference type="GO" id="GO:0032259">
    <property type="term" value="P:methylation"/>
    <property type="evidence" value="ECO:0007669"/>
    <property type="project" value="UniProtKB-KW"/>
</dbReference>
<evidence type="ECO:0000313" key="4">
    <source>
        <dbReference type="Proteomes" id="UP000002166"/>
    </source>
</evidence>
<protein>
    <submittedName>
        <fullName evidence="3">Signal peptidase, cleaves prepilin-like proteins</fullName>
        <ecNumber evidence="3">2.1.1.-</ecNumber>
        <ecNumber evidence="3">3.4.23.43</ecNumber>
    </submittedName>
</protein>
<dbReference type="PANTHER" id="PTHR30487">
    <property type="entry name" value="TYPE 4 PREPILIN-LIKE PROTEINS LEADER PEPTIDE-PROCESSING ENZYME"/>
    <property type="match status" value="1"/>
</dbReference>
<dbReference type="InterPro" id="IPR050882">
    <property type="entry name" value="Prepilin_peptidase/N-MTase"/>
</dbReference>
<dbReference type="EC" id="2.1.1.-" evidence="3"/>
<dbReference type="KEGG" id="lci:LCK_01605"/>
<dbReference type="Proteomes" id="UP000002166">
    <property type="component" value="Chromosome"/>
</dbReference>
<dbReference type="OrthoDB" id="9789291at2"/>
<evidence type="ECO:0000259" key="2">
    <source>
        <dbReference type="Pfam" id="PF06750"/>
    </source>
</evidence>
<dbReference type="PANTHER" id="PTHR30487:SF0">
    <property type="entry name" value="PREPILIN LEADER PEPTIDASE_N-METHYLTRANSFERASE-RELATED"/>
    <property type="match status" value="1"/>
</dbReference>
<keyword evidence="3" id="KW-0808">Transferase</keyword>
<feature type="transmembrane region" description="Helical" evidence="1">
    <location>
        <begin position="138"/>
        <end position="155"/>
    </location>
</feature>
<dbReference type="RefSeq" id="WP_012305436.1">
    <property type="nucleotide sequence ID" value="NC_010471.1"/>
</dbReference>
<organism evidence="3 4">
    <name type="scientific">Leuconostoc citreum (strain KM20)</name>
    <dbReference type="NCBI Taxonomy" id="349519"/>
    <lineage>
        <taxon>Bacteria</taxon>
        <taxon>Bacillati</taxon>
        <taxon>Bacillota</taxon>
        <taxon>Bacilli</taxon>
        <taxon>Lactobacillales</taxon>
        <taxon>Lactobacillaceae</taxon>
        <taxon>Leuconostoc</taxon>
    </lineage>
</organism>
<dbReference type="EMBL" id="DQ489736">
    <property type="protein sequence ID" value="ACA83428.1"/>
    <property type="molecule type" value="Genomic_DNA"/>
</dbReference>
<proteinExistence type="predicted"/>
<keyword evidence="1" id="KW-0472">Membrane</keyword>
<dbReference type="GO" id="GO:0005886">
    <property type="term" value="C:plasma membrane"/>
    <property type="evidence" value="ECO:0007669"/>
    <property type="project" value="TreeGrafter"/>
</dbReference>
<keyword evidence="3" id="KW-0489">Methyltransferase</keyword>
<dbReference type="eggNOG" id="COG1989">
    <property type="taxonomic scope" value="Bacteria"/>
</dbReference>
<feature type="transmembrane region" description="Helical" evidence="1">
    <location>
        <begin position="202"/>
        <end position="224"/>
    </location>
</feature>
<accession>B1MW24</accession>
<keyword evidence="1" id="KW-1133">Transmembrane helix</keyword>
<sequence>MQTLLIILFNAVLTSTILCLAERLNHNIPLGIKRSFCFRCQHQLSWYDLIPVISAILLHGHCRHCQFKFGMHYAHIELLGAIIGWSLFSDITVWITAVLLFFLSCEDIYSHTIHIGVLYPWLIYLFMTSHFNQFEDKITVFCLVIPVCLCLVYRHKLGFGDIPILLCFILINDSLIFAYTLLIATILGLTGLLFVNQARLPFVPYLLAGWLIANLGEKAITYFVK</sequence>
<feature type="transmembrane region" description="Helical" evidence="1">
    <location>
        <begin position="108"/>
        <end position="126"/>
    </location>
</feature>
<gene>
    <name evidence="3" type="primary">pppA</name>
    <name evidence="3" type="ordered locus">LCK_01605</name>
</gene>
<dbReference type="AlphaFoldDB" id="B1MW24"/>
<dbReference type="Pfam" id="PF06750">
    <property type="entry name" value="A24_N_bact"/>
    <property type="match status" value="1"/>
</dbReference>
<feature type="transmembrane region" description="Helical" evidence="1">
    <location>
        <begin position="45"/>
        <end position="62"/>
    </location>
</feature>
<keyword evidence="4" id="KW-1185">Reference proteome</keyword>
<dbReference type="InterPro" id="IPR010627">
    <property type="entry name" value="Prepilin_pept_A24_N"/>
</dbReference>
<dbReference type="GO" id="GO:0004190">
    <property type="term" value="F:aspartic-type endopeptidase activity"/>
    <property type="evidence" value="ECO:0007669"/>
    <property type="project" value="UniProtKB-EC"/>
</dbReference>
<dbReference type="STRING" id="349519.LCK_01605"/>
<dbReference type="GeneID" id="61103231"/>
<feature type="domain" description="Prepilin peptidase A24 N-terminal" evidence="2">
    <location>
        <begin position="9"/>
        <end position="87"/>
    </location>
</feature>
<name>B1MW24_LEUCK</name>
<evidence type="ECO:0000256" key="1">
    <source>
        <dbReference type="SAM" id="Phobius"/>
    </source>
</evidence>
<reference evidence="3 4" key="1">
    <citation type="journal article" date="2008" name="J. Bacteriol.">
        <title>Complete genome sequence of Leuconostoc citreum KM20.</title>
        <authorList>
            <person name="Kim J.F."/>
            <person name="Jeong H."/>
            <person name="Lee J.-S."/>
            <person name="Choi S.-H."/>
            <person name="Ha M."/>
            <person name="Hur C.-G."/>
            <person name="Kim J.-S."/>
            <person name="Lee S."/>
            <person name="Park H.-S."/>
            <person name="Park Y.-H."/>
            <person name="Oh T.K."/>
        </authorList>
    </citation>
    <scope>NUCLEOTIDE SEQUENCE [LARGE SCALE GENOMIC DNA]</scope>
    <source>
        <strain evidence="3 4">KM20</strain>
    </source>
</reference>
<keyword evidence="3" id="KW-0378">Hydrolase</keyword>
<evidence type="ECO:0000313" key="3">
    <source>
        <dbReference type="EMBL" id="ACA83428.1"/>
    </source>
</evidence>
<feature type="transmembrane region" description="Helical" evidence="1">
    <location>
        <begin position="175"/>
        <end position="195"/>
    </location>
</feature>
<dbReference type="GO" id="GO:0008168">
    <property type="term" value="F:methyltransferase activity"/>
    <property type="evidence" value="ECO:0007669"/>
    <property type="project" value="UniProtKB-KW"/>
</dbReference>
<dbReference type="GO" id="GO:0006465">
    <property type="term" value="P:signal peptide processing"/>
    <property type="evidence" value="ECO:0007669"/>
    <property type="project" value="TreeGrafter"/>
</dbReference>
<feature type="transmembrane region" description="Helical" evidence="1">
    <location>
        <begin position="74"/>
        <end position="102"/>
    </location>
</feature>
<dbReference type="HOGENOM" id="CLU_057101_0_1_9"/>
<keyword evidence="1" id="KW-0812">Transmembrane</keyword>
<dbReference type="EC" id="3.4.23.43" evidence="3"/>